<evidence type="ECO:0000256" key="1">
    <source>
        <dbReference type="SAM" id="SignalP"/>
    </source>
</evidence>
<feature type="chain" id="PRO_5047126259" evidence="1">
    <location>
        <begin position="27"/>
        <end position="72"/>
    </location>
</feature>
<sequence length="72" mass="7968">MTRLSLTLAAATVLGGLALGVGSATAAPMGPGGVQTEAPAYTQVRMTHRERMMHRKMMKRKMMKRKMMMNRM</sequence>
<proteinExistence type="predicted"/>
<name>A0ABQ4SYV2_9HYPH</name>
<protein>
    <submittedName>
        <fullName evidence="2">Uncharacterized protein</fullName>
    </submittedName>
</protein>
<evidence type="ECO:0000313" key="2">
    <source>
        <dbReference type="EMBL" id="GJE06954.1"/>
    </source>
</evidence>
<accession>A0ABQ4SYV2</accession>
<reference evidence="2" key="2">
    <citation type="submission" date="2021-08" db="EMBL/GenBank/DDBJ databases">
        <authorList>
            <person name="Tani A."/>
            <person name="Ola A."/>
            <person name="Ogura Y."/>
            <person name="Katsura K."/>
            <person name="Hayashi T."/>
        </authorList>
    </citation>
    <scope>NUCLEOTIDE SEQUENCE</scope>
    <source>
        <strain evidence="2">LMG 23639</strain>
    </source>
</reference>
<feature type="signal peptide" evidence="1">
    <location>
        <begin position="1"/>
        <end position="26"/>
    </location>
</feature>
<keyword evidence="1" id="KW-0732">Signal</keyword>
<dbReference type="EMBL" id="BPQR01000038">
    <property type="protein sequence ID" value="GJE06954.1"/>
    <property type="molecule type" value="Genomic_DNA"/>
</dbReference>
<comment type="caution">
    <text evidence="2">The sequence shown here is derived from an EMBL/GenBank/DDBJ whole genome shotgun (WGS) entry which is preliminary data.</text>
</comment>
<gene>
    <name evidence="2" type="ORF">AOPFMNJM_2277</name>
</gene>
<dbReference type="RefSeq" id="WP_238275864.1">
    <property type="nucleotide sequence ID" value="NZ_BPQR01000038.1"/>
</dbReference>
<reference evidence="2" key="1">
    <citation type="journal article" date="2021" name="Front. Microbiol.">
        <title>Comprehensive Comparative Genomics and Phenotyping of Methylobacterium Species.</title>
        <authorList>
            <person name="Alessa O."/>
            <person name="Ogura Y."/>
            <person name="Fujitani Y."/>
            <person name="Takami H."/>
            <person name="Hayashi T."/>
            <person name="Sahin N."/>
            <person name="Tani A."/>
        </authorList>
    </citation>
    <scope>NUCLEOTIDE SEQUENCE</scope>
    <source>
        <strain evidence="2">LMG 23639</strain>
    </source>
</reference>
<keyword evidence="3" id="KW-1185">Reference proteome</keyword>
<dbReference type="Proteomes" id="UP001055102">
    <property type="component" value="Unassembled WGS sequence"/>
</dbReference>
<organism evidence="2 3">
    <name type="scientific">Methylobacterium jeotgali</name>
    <dbReference type="NCBI Taxonomy" id="381630"/>
    <lineage>
        <taxon>Bacteria</taxon>
        <taxon>Pseudomonadati</taxon>
        <taxon>Pseudomonadota</taxon>
        <taxon>Alphaproteobacteria</taxon>
        <taxon>Hyphomicrobiales</taxon>
        <taxon>Methylobacteriaceae</taxon>
        <taxon>Methylobacterium</taxon>
    </lineage>
</organism>
<evidence type="ECO:0000313" key="3">
    <source>
        <dbReference type="Proteomes" id="UP001055102"/>
    </source>
</evidence>